<organism evidence="1 2">
    <name type="scientific">Microbacterium oleivorans</name>
    <dbReference type="NCBI Taxonomy" id="273677"/>
    <lineage>
        <taxon>Bacteria</taxon>
        <taxon>Bacillati</taxon>
        <taxon>Actinomycetota</taxon>
        <taxon>Actinomycetes</taxon>
        <taxon>Micrococcales</taxon>
        <taxon>Microbacteriaceae</taxon>
        <taxon>Microbacterium</taxon>
    </lineage>
</organism>
<proteinExistence type="predicted"/>
<name>A0A031FPT6_9MICO</name>
<keyword evidence="2" id="KW-1185">Reference proteome</keyword>
<reference evidence="1 2" key="1">
    <citation type="submission" date="2014-03" db="EMBL/GenBank/DDBJ databases">
        <title>Draft Genome Sequences of 13 Willow Endophytes.</title>
        <authorList>
            <person name="Gan H.Y."/>
            <person name="Gan H.M."/>
            <person name="Savka M.A."/>
            <person name="Hudson A.O."/>
        </authorList>
    </citation>
    <scope>NUCLEOTIDE SEQUENCE [LARGE SCALE GENOMIC DNA]</scope>
    <source>
        <strain evidence="1 2">RIT293</strain>
    </source>
</reference>
<dbReference type="AlphaFoldDB" id="A0A031FPT6"/>
<accession>A0A031FPT6</accession>
<evidence type="ECO:0000313" key="2">
    <source>
        <dbReference type="Proteomes" id="UP000024001"/>
    </source>
</evidence>
<comment type="caution">
    <text evidence="1">The sequence shown here is derived from an EMBL/GenBank/DDBJ whole genome shotgun (WGS) entry which is preliminary data.</text>
</comment>
<protein>
    <submittedName>
        <fullName evidence="1">Uncharacterized protein</fullName>
    </submittedName>
</protein>
<dbReference type="Proteomes" id="UP000024001">
    <property type="component" value="Unassembled WGS sequence"/>
</dbReference>
<dbReference type="EMBL" id="JFYO01000006">
    <property type="protein sequence ID" value="EZP26864.1"/>
    <property type="molecule type" value="Genomic_DNA"/>
</dbReference>
<sequence length="96" mass="10357">MGLLASLRPGWDGPGTLAPARAAVSTAFATVMRLGVLQDRLHVSAHGDGYVALTFDGDDRHGYVDIYADRAEFELGASHWEGSARADDLLEFLLRV</sequence>
<gene>
    <name evidence="1" type="ORF">BW34_02066</name>
</gene>
<evidence type="ECO:0000313" key="1">
    <source>
        <dbReference type="EMBL" id="EZP26864.1"/>
    </source>
</evidence>
<dbReference type="PATRIC" id="fig|273677.3.peg.2050"/>